<keyword evidence="3" id="KW-1185">Reference proteome</keyword>
<proteinExistence type="predicted"/>
<dbReference type="InterPro" id="IPR040256">
    <property type="entry name" value="At4g02000-like"/>
</dbReference>
<dbReference type="EMBL" id="JAKOGI010000544">
    <property type="protein sequence ID" value="KAJ8433398.1"/>
    <property type="molecule type" value="Genomic_DNA"/>
</dbReference>
<evidence type="ECO:0008006" key="4">
    <source>
        <dbReference type="Google" id="ProtNLM"/>
    </source>
</evidence>
<sequence length="188" mass="21824">MVRKWLFIVRFATDQDKLEVTHWGIYFFDNKPFVLNVDSIPSLPLWVQFLELDIRYWGCDSLSKLGSLIGMPIKIDKYIKEKEFLNYARMLIKVPMAGPFTELIEFVNLFVIAWGMDMKAHSVGGNQVTEENGVWCINQYKHIFRLWMRDNQLHTTIGNGFTDVTRTTTTRRPPPTSMDTAVPSTIPC</sequence>
<evidence type="ECO:0000256" key="1">
    <source>
        <dbReference type="SAM" id="MobiDB-lite"/>
    </source>
</evidence>
<name>A0A9Q1JYX1_9CARY</name>
<dbReference type="PANTHER" id="PTHR31286">
    <property type="entry name" value="GLYCINE-RICH CELL WALL STRUCTURAL PROTEIN 1.8-LIKE"/>
    <property type="match status" value="1"/>
</dbReference>
<gene>
    <name evidence="2" type="ORF">Cgig2_028998</name>
</gene>
<organism evidence="2 3">
    <name type="scientific">Carnegiea gigantea</name>
    <dbReference type="NCBI Taxonomy" id="171969"/>
    <lineage>
        <taxon>Eukaryota</taxon>
        <taxon>Viridiplantae</taxon>
        <taxon>Streptophyta</taxon>
        <taxon>Embryophyta</taxon>
        <taxon>Tracheophyta</taxon>
        <taxon>Spermatophyta</taxon>
        <taxon>Magnoliopsida</taxon>
        <taxon>eudicotyledons</taxon>
        <taxon>Gunneridae</taxon>
        <taxon>Pentapetalae</taxon>
        <taxon>Caryophyllales</taxon>
        <taxon>Cactineae</taxon>
        <taxon>Cactaceae</taxon>
        <taxon>Cactoideae</taxon>
        <taxon>Echinocereeae</taxon>
        <taxon>Carnegiea</taxon>
    </lineage>
</organism>
<accession>A0A9Q1JYX1</accession>
<feature type="region of interest" description="Disordered" evidence="1">
    <location>
        <begin position="164"/>
        <end position="188"/>
    </location>
</feature>
<dbReference type="OrthoDB" id="1939300at2759"/>
<evidence type="ECO:0000313" key="2">
    <source>
        <dbReference type="EMBL" id="KAJ8433398.1"/>
    </source>
</evidence>
<protein>
    <recommendedName>
        <fullName evidence="4">DUF4283 domain-containing protein</fullName>
    </recommendedName>
</protein>
<comment type="caution">
    <text evidence="2">The sequence shown here is derived from an EMBL/GenBank/DDBJ whole genome shotgun (WGS) entry which is preliminary data.</text>
</comment>
<dbReference type="AlphaFoldDB" id="A0A9Q1JYX1"/>
<dbReference type="Proteomes" id="UP001153076">
    <property type="component" value="Unassembled WGS sequence"/>
</dbReference>
<reference evidence="2" key="1">
    <citation type="submission" date="2022-04" db="EMBL/GenBank/DDBJ databases">
        <title>Carnegiea gigantea Genome sequencing and assembly v2.</title>
        <authorList>
            <person name="Copetti D."/>
            <person name="Sanderson M.J."/>
            <person name="Burquez A."/>
            <person name="Wojciechowski M.F."/>
        </authorList>
    </citation>
    <scope>NUCLEOTIDE SEQUENCE</scope>
    <source>
        <strain evidence="2">SGP5-SGP5p</strain>
        <tissue evidence="2">Aerial part</tissue>
    </source>
</reference>
<feature type="compositionally biased region" description="Polar residues" evidence="1">
    <location>
        <begin position="177"/>
        <end position="188"/>
    </location>
</feature>
<evidence type="ECO:0000313" key="3">
    <source>
        <dbReference type="Proteomes" id="UP001153076"/>
    </source>
</evidence>
<dbReference type="PANTHER" id="PTHR31286:SF165">
    <property type="entry name" value="DUF4283 DOMAIN-CONTAINING PROTEIN"/>
    <property type="match status" value="1"/>
</dbReference>